<protein>
    <submittedName>
        <fullName evidence="2">Uncharacterized protein</fullName>
    </submittedName>
</protein>
<dbReference type="RefSeq" id="XP_018031564.1">
    <property type="nucleotide sequence ID" value="XM_018185743.1"/>
</dbReference>
<sequence>MAISRSQGCMARDSKALPQWRTELGHANKWDMASPARLHSRRREQVAVSGGGLAASSSPTGACQGREVELCLRRNSHTTCVSPKQPVIVVRYAQLGTRAAKVSCVPGSFAPANPRRSNLRSTPTFGTQACPTVASGYQDESCACPAAAVSPFVNSGRPGGACPAFHLDRELVKPRPLPFFSLLTSGQLLPRCLPCLELKASLPV</sequence>
<dbReference type="InParanoid" id="A0A177C2S7"/>
<evidence type="ECO:0000313" key="2">
    <source>
        <dbReference type="EMBL" id="OAG01199.1"/>
    </source>
</evidence>
<proteinExistence type="predicted"/>
<name>A0A177C2S7_9PLEO</name>
<keyword evidence="3" id="KW-1185">Reference proteome</keyword>
<gene>
    <name evidence="2" type="ORF">CC84DRAFT_279958</name>
</gene>
<dbReference type="GeneID" id="28769229"/>
<organism evidence="2 3">
    <name type="scientific">Paraphaeosphaeria sporulosa</name>
    <dbReference type="NCBI Taxonomy" id="1460663"/>
    <lineage>
        <taxon>Eukaryota</taxon>
        <taxon>Fungi</taxon>
        <taxon>Dikarya</taxon>
        <taxon>Ascomycota</taxon>
        <taxon>Pezizomycotina</taxon>
        <taxon>Dothideomycetes</taxon>
        <taxon>Pleosporomycetidae</taxon>
        <taxon>Pleosporales</taxon>
        <taxon>Massarineae</taxon>
        <taxon>Didymosphaeriaceae</taxon>
        <taxon>Paraphaeosphaeria</taxon>
    </lineage>
</organism>
<dbReference type="EMBL" id="KV441558">
    <property type="protein sequence ID" value="OAG01199.1"/>
    <property type="molecule type" value="Genomic_DNA"/>
</dbReference>
<accession>A0A177C2S7</accession>
<reference evidence="2 3" key="1">
    <citation type="submission" date="2016-05" db="EMBL/GenBank/DDBJ databases">
        <title>Comparative analysis of secretome profiles of manganese(II)-oxidizing ascomycete fungi.</title>
        <authorList>
            <consortium name="DOE Joint Genome Institute"/>
            <person name="Zeiner C.A."/>
            <person name="Purvine S.O."/>
            <person name="Zink E.M."/>
            <person name="Wu S."/>
            <person name="Pasa-Tolic L."/>
            <person name="Chaput D.L."/>
            <person name="Haridas S."/>
            <person name="Grigoriev I.V."/>
            <person name="Santelli C.M."/>
            <person name="Hansel C.M."/>
        </authorList>
    </citation>
    <scope>NUCLEOTIDE SEQUENCE [LARGE SCALE GENOMIC DNA]</scope>
    <source>
        <strain evidence="2 3">AP3s5-JAC2a</strain>
    </source>
</reference>
<dbReference type="Proteomes" id="UP000077069">
    <property type="component" value="Unassembled WGS sequence"/>
</dbReference>
<evidence type="ECO:0000313" key="3">
    <source>
        <dbReference type="Proteomes" id="UP000077069"/>
    </source>
</evidence>
<evidence type="ECO:0000256" key="1">
    <source>
        <dbReference type="SAM" id="MobiDB-lite"/>
    </source>
</evidence>
<dbReference type="AlphaFoldDB" id="A0A177C2S7"/>
<feature type="region of interest" description="Disordered" evidence="1">
    <location>
        <begin position="35"/>
        <end position="58"/>
    </location>
</feature>